<organism evidence="1 2">
    <name type="scientific">Hymenobacter wooponensis</name>
    <dbReference type="NCBI Taxonomy" id="1525360"/>
    <lineage>
        <taxon>Bacteria</taxon>
        <taxon>Pseudomonadati</taxon>
        <taxon>Bacteroidota</taxon>
        <taxon>Cytophagia</taxon>
        <taxon>Cytophagales</taxon>
        <taxon>Hymenobacteraceae</taxon>
        <taxon>Hymenobacter</taxon>
    </lineage>
</organism>
<evidence type="ECO:0000313" key="2">
    <source>
        <dbReference type="Proteomes" id="UP000298284"/>
    </source>
</evidence>
<reference evidence="1 2" key="1">
    <citation type="submission" date="2019-04" db="EMBL/GenBank/DDBJ databases">
        <authorList>
            <person name="Feng G."/>
            <person name="Zhang J."/>
            <person name="Zhu H."/>
        </authorList>
    </citation>
    <scope>NUCLEOTIDE SEQUENCE [LARGE SCALE GENOMIC DNA]</scope>
    <source>
        <strain evidence="1 2">JCM 19491</strain>
    </source>
</reference>
<dbReference type="AlphaFoldDB" id="A0A4Z0MAN6"/>
<sequence length="84" mass="9917">MKGRQTKPSWLTVQAHSWIYSREGVPDWGWTYTRRGDTLLFKWAQREDTAVIMKLSANQLSYRLNLSAEGDAQDYSVNEYHYSR</sequence>
<evidence type="ECO:0000313" key="1">
    <source>
        <dbReference type="EMBL" id="TGD76792.1"/>
    </source>
</evidence>
<dbReference type="EMBL" id="SRKZ01000013">
    <property type="protein sequence ID" value="TGD76792.1"/>
    <property type="molecule type" value="Genomic_DNA"/>
</dbReference>
<accession>A0A4Z0MAN6</accession>
<keyword evidence="2" id="KW-1185">Reference proteome</keyword>
<dbReference type="Proteomes" id="UP000298284">
    <property type="component" value="Unassembled WGS sequence"/>
</dbReference>
<gene>
    <name evidence="1" type="ORF">EU557_25130</name>
</gene>
<name>A0A4Z0MAN6_9BACT</name>
<protein>
    <submittedName>
        <fullName evidence="1">Uncharacterized protein</fullName>
    </submittedName>
</protein>
<dbReference type="RefSeq" id="WP_135533186.1">
    <property type="nucleotide sequence ID" value="NZ_SRKZ01000013.1"/>
</dbReference>
<comment type="caution">
    <text evidence="1">The sequence shown here is derived from an EMBL/GenBank/DDBJ whole genome shotgun (WGS) entry which is preliminary data.</text>
</comment>
<proteinExistence type="predicted"/>